<evidence type="ECO:0000259" key="4">
    <source>
        <dbReference type="Pfam" id="PF17853"/>
    </source>
</evidence>
<dbReference type="PANTHER" id="PTHR33744:SF16">
    <property type="entry name" value="CARBOHYDRATE DIACID REGULATOR"/>
    <property type="match status" value="1"/>
</dbReference>
<protein>
    <recommendedName>
        <fullName evidence="7">Carbohydrate diacid regulator</fullName>
    </recommendedName>
</protein>
<dbReference type="Pfam" id="PF13556">
    <property type="entry name" value="HTH_30"/>
    <property type="match status" value="1"/>
</dbReference>
<dbReference type="InterPro" id="IPR025736">
    <property type="entry name" value="PucR_C-HTH_dom"/>
</dbReference>
<feature type="domain" description="PucR C-terminal helix-turn-helix" evidence="3">
    <location>
        <begin position="299"/>
        <end position="354"/>
    </location>
</feature>
<evidence type="ECO:0008006" key="7">
    <source>
        <dbReference type="Google" id="ProtNLM"/>
    </source>
</evidence>
<feature type="domain" description="CdaR GGDEF-like" evidence="4">
    <location>
        <begin position="141"/>
        <end position="248"/>
    </location>
</feature>
<dbReference type="InterPro" id="IPR041522">
    <property type="entry name" value="CdaR_GGDEF"/>
</dbReference>
<dbReference type="PANTHER" id="PTHR33744">
    <property type="entry name" value="CARBOHYDRATE DIACID REGULATOR"/>
    <property type="match status" value="1"/>
</dbReference>
<feature type="domain" description="Putative sugar diacid recognition" evidence="2">
    <location>
        <begin position="5"/>
        <end position="129"/>
    </location>
</feature>
<dbReference type="Proteomes" id="UP000315953">
    <property type="component" value="Chromosome"/>
</dbReference>
<evidence type="ECO:0000313" key="6">
    <source>
        <dbReference type="Proteomes" id="UP000315953"/>
    </source>
</evidence>
<dbReference type="InterPro" id="IPR042070">
    <property type="entry name" value="PucR_C-HTH_sf"/>
</dbReference>
<dbReference type="InterPro" id="IPR008599">
    <property type="entry name" value="Diacid_rec"/>
</dbReference>
<dbReference type="AlphaFoldDB" id="A0A516GHH0"/>
<accession>A0A516GHH0</accession>
<dbReference type="EMBL" id="CP041626">
    <property type="protein sequence ID" value="QDO90926.1"/>
    <property type="molecule type" value="Genomic_DNA"/>
</dbReference>
<organism evidence="5 6">
    <name type="scientific">Dolosigranulum pigrum</name>
    <dbReference type="NCBI Taxonomy" id="29394"/>
    <lineage>
        <taxon>Bacteria</taxon>
        <taxon>Bacillati</taxon>
        <taxon>Bacillota</taxon>
        <taxon>Bacilli</taxon>
        <taxon>Lactobacillales</taxon>
        <taxon>Carnobacteriaceae</taxon>
        <taxon>Dolosigranulum</taxon>
    </lineage>
</organism>
<dbReference type="InterPro" id="IPR051448">
    <property type="entry name" value="CdaR-like_regulators"/>
</dbReference>
<proteinExistence type="inferred from homology"/>
<reference evidence="5 6" key="1">
    <citation type="submission" date="2019-07" db="EMBL/GenBank/DDBJ databases">
        <title>Genome assembly of a nasal isolate of Dolosigranulum pigrum from a chronic sinusitis patient.</title>
        <authorList>
            <person name="Baig S."/>
            <person name="Overballe-Petersen S."/>
            <person name="Kaspar U."/>
            <person name="Rendboe A."/>
            <person name="de Man T."/>
            <person name="Liu C."/>
            <person name="Price L.B."/>
            <person name="Stegger M."/>
            <person name="Becker K."/>
            <person name="Skytt Andersen P."/>
        </authorList>
    </citation>
    <scope>NUCLEOTIDE SEQUENCE [LARGE SCALE GENOMIC DNA]</scope>
    <source>
        <strain evidence="5 6">83VPs-KB5</strain>
    </source>
</reference>
<evidence type="ECO:0000259" key="2">
    <source>
        <dbReference type="Pfam" id="PF05651"/>
    </source>
</evidence>
<comment type="similarity">
    <text evidence="1">Belongs to the CdaR family.</text>
</comment>
<dbReference type="Pfam" id="PF05651">
    <property type="entry name" value="Diacid_rec"/>
    <property type="match status" value="1"/>
</dbReference>
<dbReference type="KEGG" id="dpm:FNV33_02215"/>
<sequence>MNIKPLLAKSIVHQMKNIISFEINFMNIAGTIIASTDLSRVGNFHQAAFKVIQTKDVVIVKNNTEYIGAKKGINVPLLFQKDIIGVIGITGEIEEVEQYANIIKKMSEILVKETYVNQFQEKQLEYSEFIVHSILTNQELESIEYNFNTEHYCIVGEFDSNILKYYKVIFECLKQIFPDMMFKHKFNGNKLFILRRINSQYDIKNSLSQLRKKLHQYINHDIYFGIGPIANNFTEVHESFHIANQTLDWNIHLHKQTILFYKELDLGLLFADTQSSSINQYIKKIISSIPNDEYDELKEIFEAYRQFNKSITKAAEHLFIHKNTFQYKLNKIETYTGYDPKDLTDFVKLYLAFLLNR</sequence>
<name>A0A516GHH0_9LACT</name>
<dbReference type="Pfam" id="PF17853">
    <property type="entry name" value="GGDEF_2"/>
    <property type="match status" value="1"/>
</dbReference>
<evidence type="ECO:0000313" key="5">
    <source>
        <dbReference type="EMBL" id="QDO90926.1"/>
    </source>
</evidence>
<evidence type="ECO:0000256" key="1">
    <source>
        <dbReference type="ARBA" id="ARBA00006754"/>
    </source>
</evidence>
<dbReference type="Gene3D" id="1.10.10.2840">
    <property type="entry name" value="PucR C-terminal helix-turn-helix domain"/>
    <property type="match status" value="1"/>
</dbReference>
<gene>
    <name evidence="5" type="ORF">FNV33_02215</name>
</gene>
<evidence type="ECO:0000259" key="3">
    <source>
        <dbReference type="Pfam" id="PF13556"/>
    </source>
</evidence>
<dbReference type="RefSeq" id="WP_143333125.1">
    <property type="nucleotide sequence ID" value="NZ_CP041626.1"/>
</dbReference>